<dbReference type="Proteomes" id="UP000603141">
    <property type="component" value="Unassembled WGS sequence"/>
</dbReference>
<gene>
    <name evidence="1" type="ORF">JIN85_15655</name>
</gene>
<evidence type="ECO:0000313" key="1">
    <source>
        <dbReference type="EMBL" id="MBK1883853.1"/>
    </source>
</evidence>
<keyword evidence="2" id="KW-1185">Reference proteome</keyword>
<name>A0A934VXH6_9BACT</name>
<evidence type="ECO:0000313" key="2">
    <source>
        <dbReference type="Proteomes" id="UP000603141"/>
    </source>
</evidence>
<reference evidence="1" key="1">
    <citation type="submission" date="2021-01" db="EMBL/GenBank/DDBJ databases">
        <title>Modified the classification status of verrucomicrobia.</title>
        <authorList>
            <person name="Feng X."/>
        </authorList>
    </citation>
    <scope>NUCLEOTIDE SEQUENCE</scope>
    <source>
        <strain evidence="1">KCTC 22041</strain>
    </source>
</reference>
<accession>A0A934VXH6</accession>
<comment type="caution">
    <text evidence="1">The sequence shown here is derived from an EMBL/GenBank/DDBJ whole genome shotgun (WGS) entry which is preliminary data.</text>
</comment>
<proteinExistence type="predicted"/>
<dbReference type="InterPro" id="IPR021365">
    <property type="entry name" value="DUF2891"/>
</dbReference>
<sequence>MSCWRWFGIVLSVFVVLALPGVVAQEIRMDTRQAAEFVKIALAGMDREYPNKPSHVFNGLEDLKTPSQLHPVFYGHFDWHSSVHGHWMLLRLLKEFPEAEFAAEIRSTMNRRLTQDGLLAEAAYFRIDSNKSFERMYGWAWALKLAQELRSFDDSDCKKWAANFAPLEKEIVGLAKGYLPKLDWPVRCGFHPESAFPLGFMLDYARATGDEDFEVLLVEKSRKFYLGDRDYPTAYEPSGNDFFSPGLNVADLMRRVLPANEYSEWLTAYFPHLAEGKAGNLLTPVVVSDPTDGHLVHLAGLNLSRVWTMRGIASVLSDSDPRKEILLNAAEAHLAAGMNYVGGGHYEGDHWLATFAVRAMTMQ</sequence>
<dbReference type="EMBL" id="JAENIJ010000029">
    <property type="protein sequence ID" value="MBK1883853.1"/>
    <property type="molecule type" value="Genomic_DNA"/>
</dbReference>
<dbReference type="Pfam" id="PF11199">
    <property type="entry name" value="DUF2891"/>
    <property type="match status" value="1"/>
</dbReference>
<protein>
    <submittedName>
        <fullName evidence="1">DUF2891 domain-containing protein</fullName>
    </submittedName>
</protein>
<dbReference type="AlphaFoldDB" id="A0A934VXH6"/>
<organism evidence="1 2">
    <name type="scientific">Luteolibacter pohnpeiensis</name>
    <dbReference type="NCBI Taxonomy" id="454153"/>
    <lineage>
        <taxon>Bacteria</taxon>
        <taxon>Pseudomonadati</taxon>
        <taxon>Verrucomicrobiota</taxon>
        <taxon>Verrucomicrobiia</taxon>
        <taxon>Verrucomicrobiales</taxon>
        <taxon>Verrucomicrobiaceae</taxon>
        <taxon>Luteolibacter</taxon>
    </lineage>
</organism>